<dbReference type="AlphaFoldDB" id="A0A9W7CM15"/>
<comment type="caution">
    <text evidence="3">The sequence shown here is derived from an EMBL/GenBank/DDBJ whole genome shotgun (WGS) entry which is preliminary data.</text>
</comment>
<name>A0A9W7CM15_9STRA</name>
<proteinExistence type="predicted"/>
<accession>A0A9W7CM15</accession>
<feature type="region of interest" description="Disordered" evidence="1">
    <location>
        <begin position="267"/>
        <end position="292"/>
    </location>
</feature>
<keyword evidence="2" id="KW-0732">Signal</keyword>
<protein>
    <submittedName>
        <fullName evidence="3">Uncharacterized protein</fullName>
    </submittedName>
</protein>
<keyword evidence="4" id="KW-1185">Reference proteome</keyword>
<dbReference type="Proteomes" id="UP001165160">
    <property type="component" value="Unassembled WGS sequence"/>
</dbReference>
<evidence type="ECO:0000256" key="1">
    <source>
        <dbReference type="SAM" id="MobiDB-lite"/>
    </source>
</evidence>
<dbReference type="EMBL" id="BRXX01000379">
    <property type="protein sequence ID" value="GMI08308.1"/>
    <property type="molecule type" value="Genomic_DNA"/>
</dbReference>
<feature type="compositionally biased region" description="Low complexity" evidence="1">
    <location>
        <begin position="268"/>
        <end position="283"/>
    </location>
</feature>
<evidence type="ECO:0000313" key="4">
    <source>
        <dbReference type="Proteomes" id="UP001165160"/>
    </source>
</evidence>
<evidence type="ECO:0000256" key="2">
    <source>
        <dbReference type="SAM" id="SignalP"/>
    </source>
</evidence>
<gene>
    <name evidence="3" type="ORF">TrVE_jg10479</name>
</gene>
<reference evidence="4" key="1">
    <citation type="journal article" date="2023" name="Commun. Biol.">
        <title>Genome analysis of Parmales, the sister group of diatoms, reveals the evolutionary specialization of diatoms from phago-mixotrophs to photoautotrophs.</title>
        <authorList>
            <person name="Ban H."/>
            <person name="Sato S."/>
            <person name="Yoshikawa S."/>
            <person name="Yamada K."/>
            <person name="Nakamura Y."/>
            <person name="Ichinomiya M."/>
            <person name="Sato N."/>
            <person name="Blanc-Mathieu R."/>
            <person name="Endo H."/>
            <person name="Kuwata A."/>
            <person name="Ogata H."/>
        </authorList>
    </citation>
    <scope>NUCLEOTIDE SEQUENCE [LARGE SCALE GENOMIC DNA]</scope>
    <source>
        <strain evidence="4">NIES 3699</strain>
    </source>
</reference>
<sequence>MSCLLPWLVVLTCLISSVPNPVSAGCSSSLATRQEWVSALGAHFAPTHNVSRGSLTFASKGTISNPSGTYGAHAFPTSILDDNVCSCLEGTTCSYVSVPPMFSNKDVEGPCVSTFSAAEPSAALVTVGCLPSTPVQYFAYQTNVFARFTSEDEVYFPEVSPLPSINQKTMGDRWGEPFIVVTTGSQETADSIKGALVASGAPSDAIFFDGLSHPSVKLGGETPDVLEVVVRLNNNEFADELTEYIADSSTEQLALWLYPHSPTPPDGDLLPASPLRSRSSASPSPDPDDLPYSEALDELTAAISSQLAELGYVMSYSGIAEPAMDFGYDENDTDQCCISGFLEDTSWWSNMVHFSTNDCLYRAHGAWADINMNWNGGELALVGTPLSTDFDVIGEEADLVSYSTFTCDADSNEPLISWGCSDGTCSDYCEVVPLSMLPTLSGCNPVGSAENLFMEYACTDEGTVAMSTYLNSNCQGHKVSENVLDGCFNSTTHYEGELWAGGIMRDSTVLFMVGVMTNKLGASSFHNIYLPATASYNDPDSGESLSFSEESLEGSSSSWGGDDALFAAAFGRECIGESKFCKVLGLGDKPNGEALDVMSRQYLNPNSMTGPDKDEFAGHRVLVFDRKATDGGGGL</sequence>
<evidence type="ECO:0000313" key="3">
    <source>
        <dbReference type="EMBL" id="GMI08308.1"/>
    </source>
</evidence>
<feature type="chain" id="PRO_5040923847" evidence="2">
    <location>
        <begin position="25"/>
        <end position="635"/>
    </location>
</feature>
<feature type="signal peptide" evidence="2">
    <location>
        <begin position="1"/>
        <end position="24"/>
    </location>
</feature>
<organism evidence="3 4">
    <name type="scientific">Triparma verrucosa</name>
    <dbReference type="NCBI Taxonomy" id="1606542"/>
    <lineage>
        <taxon>Eukaryota</taxon>
        <taxon>Sar</taxon>
        <taxon>Stramenopiles</taxon>
        <taxon>Ochrophyta</taxon>
        <taxon>Bolidophyceae</taxon>
        <taxon>Parmales</taxon>
        <taxon>Triparmaceae</taxon>
        <taxon>Triparma</taxon>
    </lineage>
</organism>